<evidence type="ECO:0000313" key="24">
    <source>
        <dbReference type="Proteomes" id="UP001166251"/>
    </source>
</evidence>
<evidence type="ECO:0000259" key="20">
    <source>
        <dbReference type="PROSITE" id="PS50113"/>
    </source>
</evidence>
<dbReference type="SUPFAM" id="SSF55785">
    <property type="entry name" value="PYP-like sensor domain (PAS domain)"/>
    <property type="match status" value="5"/>
</dbReference>
<dbReference type="InterPro" id="IPR003660">
    <property type="entry name" value="HAMP_dom"/>
</dbReference>
<evidence type="ECO:0000256" key="10">
    <source>
        <dbReference type="ARBA" id="ARBA00022840"/>
    </source>
</evidence>
<name>A0ABS7EFT8_9GAMM</name>
<evidence type="ECO:0000256" key="9">
    <source>
        <dbReference type="ARBA" id="ARBA00022777"/>
    </source>
</evidence>
<evidence type="ECO:0000256" key="3">
    <source>
        <dbReference type="ARBA" id="ARBA00012438"/>
    </source>
</evidence>
<evidence type="ECO:0000259" key="18">
    <source>
        <dbReference type="PROSITE" id="PS50110"/>
    </source>
</evidence>
<dbReference type="InterPro" id="IPR001610">
    <property type="entry name" value="PAC"/>
</dbReference>
<evidence type="ECO:0000256" key="4">
    <source>
        <dbReference type="ARBA" id="ARBA00022475"/>
    </source>
</evidence>
<dbReference type="InterPro" id="IPR005467">
    <property type="entry name" value="His_kinase_dom"/>
</dbReference>
<keyword evidence="11 16" id="KW-1133">Transmembrane helix</keyword>
<dbReference type="InterPro" id="IPR001789">
    <property type="entry name" value="Sig_transdc_resp-reg_receiver"/>
</dbReference>
<dbReference type="Gene3D" id="3.30.450.20">
    <property type="entry name" value="PAS domain"/>
    <property type="match status" value="6"/>
</dbReference>
<comment type="subcellular location">
    <subcellularLocation>
        <location evidence="2">Cell membrane</location>
        <topology evidence="2">Multi-pass membrane protein</topology>
    </subcellularLocation>
</comment>
<dbReference type="CDD" id="cd00130">
    <property type="entry name" value="PAS"/>
    <property type="match status" value="4"/>
</dbReference>
<dbReference type="InterPro" id="IPR036890">
    <property type="entry name" value="HATPase_C_sf"/>
</dbReference>
<evidence type="ECO:0000256" key="5">
    <source>
        <dbReference type="ARBA" id="ARBA00022553"/>
    </source>
</evidence>
<feature type="domain" description="Histidine kinase" evidence="17">
    <location>
        <begin position="1045"/>
        <end position="1266"/>
    </location>
</feature>
<comment type="caution">
    <text evidence="23">The sequence shown here is derived from an EMBL/GenBank/DDBJ whole genome shotgun (WGS) entry which is preliminary data.</text>
</comment>
<gene>
    <name evidence="23" type="ORF">K0504_08565</name>
</gene>
<evidence type="ECO:0000259" key="17">
    <source>
        <dbReference type="PROSITE" id="PS50109"/>
    </source>
</evidence>
<dbReference type="Pfam" id="PF13426">
    <property type="entry name" value="PAS_9"/>
    <property type="match status" value="1"/>
</dbReference>
<feature type="domain" description="PAS" evidence="19">
    <location>
        <begin position="506"/>
        <end position="559"/>
    </location>
</feature>
<evidence type="ECO:0000256" key="7">
    <source>
        <dbReference type="ARBA" id="ARBA00022692"/>
    </source>
</evidence>
<dbReference type="Gene3D" id="1.10.287.130">
    <property type="match status" value="1"/>
</dbReference>
<keyword evidence="7 16" id="KW-0812">Transmembrane</keyword>
<dbReference type="InterPro" id="IPR008207">
    <property type="entry name" value="Sig_transdc_His_kin_Hpt_dom"/>
</dbReference>
<dbReference type="SUPFAM" id="SSF158472">
    <property type="entry name" value="HAMP domain-like"/>
    <property type="match status" value="1"/>
</dbReference>
<dbReference type="Pfam" id="PF02518">
    <property type="entry name" value="HATPase_c"/>
    <property type="match status" value="1"/>
</dbReference>
<evidence type="ECO:0000259" key="21">
    <source>
        <dbReference type="PROSITE" id="PS50885"/>
    </source>
</evidence>
<evidence type="ECO:0000256" key="8">
    <source>
        <dbReference type="ARBA" id="ARBA00022741"/>
    </source>
</evidence>
<dbReference type="PROSITE" id="PS50113">
    <property type="entry name" value="PAC"/>
    <property type="match status" value="2"/>
</dbReference>
<dbReference type="Pfam" id="PF22673">
    <property type="entry name" value="MCP-like_PDC_1"/>
    <property type="match status" value="1"/>
</dbReference>
<feature type="domain" description="PAS" evidence="19">
    <location>
        <begin position="901"/>
        <end position="971"/>
    </location>
</feature>
<keyword evidence="10" id="KW-0067">ATP-binding</keyword>
<feature type="modified residue" description="4-aspartylphosphate" evidence="15">
    <location>
        <position position="1477"/>
    </location>
</feature>
<dbReference type="InterPro" id="IPR000700">
    <property type="entry name" value="PAS-assoc_C"/>
</dbReference>
<dbReference type="InterPro" id="IPR036641">
    <property type="entry name" value="HPT_dom_sf"/>
</dbReference>
<organism evidence="23 24">
    <name type="scientific">Neiella holothuriorum</name>
    <dbReference type="NCBI Taxonomy" id="2870530"/>
    <lineage>
        <taxon>Bacteria</taxon>
        <taxon>Pseudomonadati</taxon>
        <taxon>Pseudomonadota</taxon>
        <taxon>Gammaproteobacteria</taxon>
        <taxon>Alteromonadales</taxon>
        <taxon>Echinimonadaceae</taxon>
        <taxon>Neiella</taxon>
    </lineage>
</organism>
<evidence type="ECO:0000256" key="2">
    <source>
        <dbReference type="ARBA" id="ARBA00004651"/>
    </source>
</evidence>
<evidence type="ECO:0000256" key="12">
    <source>
        <dbReference type="ARBA" id="ARBA00023012"/>
    </source>
</evidence>
<dbReference type="Proteomes" id="UP001166251">
    <property type="component" value="Unassembled WGS sequence"/>
</dbReference>
<keyword evidence="4" id="KW-1003">Cell membrane</keyword>
<dbReference type="InterPro" id="IPR035965">
    <property type="entry name" value="PAS-like_dom_sf"/>
</dbReference>
<dbReference type="InterPro" id="IPR003594">
    <property type="entry name" value="HATPase_dom"/>
</dbReference>
<dbReference type="InterPro" id="IPR003661">
    <property type="entry name" value="HisK_dim/P_dom"/>
</dbReference>
<dbReference type="EMBL" id="JAHZSS010000008">
    <property type="protein sequence ID" value="MBW8191084.1"/>
    <property type="molecule type" value="Genomic_DNA"/>
</dbReference>
<dbReference type="SUPFAM" id="SSF47384">
    <property type="entry name" value="Homodimeric domain of signal transducing histidine kinase"/>
    <property type="match status" value="1"/>
</dbReference>
<dbReference type="SUPFAM" id="SSF52172">
    <property type="entry name" value="CheY-like"/>
    <property type="match status" value="2"/>
</dbReference>
<feature type="domain" description="PAC" evidence="20">
    <location>
        <begin position="975"/>
        <end position="1027"/>
    </location>
</feature>
<keyword evidence="24" id="KW-1185">Reference proteome</keyword>
<dbReference type="PROSITE" id="PS50894">
    <property type="entry name" value="HPT"/>
    <property type="match status" value="1"/>
</dbReference>
<keyword evidence="5 15" id="KW-0597">Phosphoprotein</keyword>
<reference evidence="23" key="1">
    <citation type="submission" date="2021-07" db="EMBL/GenBank/DDBJ databases">
        <title>Neiella marina sp. nov., isolated from the intestinal content of sea cucumber Apostichopus japonicus.</title>
        <authorList>
            <person name="Bai X."/>
        </authorList>
    </citation>
    <scope>NUCLEOTIDE SEQUENCE</scope>
    <source>
        <strain evidence="23">126</strain>
    </source>
</reference>
<dbReference type="InterPro" id="IPR013655">
    <property type="entry name" value="PAS_fold_3"/>
</dbReference>
<dbReference type="Pfam" id="PF00512">
    <property type="entry name" value="HisKA"/>
    <property type="match status" value="1"/>
</dbReference>
<keyword evidence="9" id="KW-0418">Kinase</keyword>
<dbReference type="NCBIfam" id="TIGR00229">
    <property type="entry name" value="sensory_box"/>
    <property type="match status" value="4"/>
</dbReference>
<proteinExistence type="predicted"/>
<dbReference type="PROSITE" id="PS50885">
    <property type="entry name" value="HAMP"/>
    <property type="match status" value="1"/>
</dbReference>
<comment type="catalytic activity">
    <reaction evidence="1">
        <text>ATP + protein L-histidine = ADP + protein N-phospho-L-histidine.</text>
        <dbReference type="EC" id="2.7.13.3"/>
    </reaction>
</comment>
<dbReference type="Pfam" id="PF08447">
    <property type="entry name" value="PAS_3"/>
    <property type="match status" value="1"/>
</dbReference>
<dbReference type="SMART" id="SM00387">
    <property type="entry name" value="HATPase_c"/>
    <property type="match status" value="1"/>
</dbReference>
<dbReference type="Gene3D" id="6.10.340.10">
    <property type="match status" value="1"/>
</dbReference>
<dbReference type="CDD" id="cd00082">
    <property type="entry name" value="HisKA"/>
    <property type="match status" value="1"/>
</dbReference>
<dbReference type="SUPFAM" id="SSF55874">
    <property type="entry name" value="ATPase domain of HSP90 chaperone/DNA topoisomerase II/histidine kinase"/>
    <property type="match status" value="1"/>
</dbReference>
<keyword evidence="8" id="KW-0547">Nucleotide-binding</keyword>
<dbReference type="CDD" id="cd17546">
    <property type="entry name" value="REC_hyHK_CKI1_RcsC-like"/>
    <property type="match status" value="2"/>
</dbReference>
<evidence type="ECO:0000256" key="14">
    <source>
        <dbReference type="PROSITE-ProRule" id="PRU00110"/>
    </source>
</evidence>
<dbReference type="PROSITE" id="PS50109">
    <property type="entry name" value="HIS_KIN"/>
    <property type="match status" value="1"/>
</dbReference>
<sequence length="1752" mass="197234">MRLSTDSFQSRIVFWLAVPILFIVVVLDGLDIYFEHQRASQAQQRHLQAITEDVASQLGDQLRLTMLTTKSVVRFLELQGDSITEEKVTQLLYWQLQNNELIFGAAIAFMPNSLPGRTLYSPYVHRTDTDQTRFMDIAQDGYDYRDGQHDWWTLPVQMEREIWTAPYLDEGAGDVVMTTFSVPFYWQGKVAGVVTADVSLPTIASHLTRHEEQLLILDRQGKLINSSGITDLPEQNFTDLIAQDERALSLTNSLLNGQSGMTRVETASGPQTIAYVPVTGIQWHVAMLTPEIAFFSLANQRFWQDLLELLLLGIVTIAIGVWISRRLTRPLVRLQDTISEVATGNWQVQLDAAGPREIRAVVRSVSQMAKALRLKDQAMRTERGERFAELIDSLGYRAIYVAFDRDGKIVQVSRSAYRILGVEPADLMANLLERLADHPANEPHRQALQLLFQGDEFNDSEVKQVTLKHRTGREVRFDVAMHACEDRNSNIVAEVLYTDVTEKMSISEWYQAVIETSPDALLMVNEHGAITYANAKTRELFGYDAQELVGELVEILIPERFRKGHPGQRSGFFHQPVTREMGEGLSLFARRKSGDEFPVEVKLSLLPQAQEFGQQQTQTAVAILRDVTEKVEAKRLLEQSESRFRTMVANVPGVIYRCLLDDDWTMVYISEHVEDISGYPASDFINNRQRTFESIIHPEDSPFVALEVEDKISRKEPYSLQYRILDSSGNERWLFEKGRAVYEGDKAVYLDGAINEITEHKLAQRKLRESQQLLFNITNSLPGTVFQLQEVDERRYRFNFVSIGSLSTLGLPQETLENSFDSFIALLQTDDRELMINELMESKSFRQPISMKLHITSPSGQRLWIEWIAMPTFRDGEAAEWNGYIQNISDRVKAEEDRARSEAHFKALFSNAGIGMTNIDERGNLLNCNERFTEFSGYGVDQLLRMHLLELVHPSQHSECNALIKSLLAGEQERLDAELQFVTASSEVRWGDVNLTTLPSTEKGDVVAVMTVDDITEQKEMSQQLQLATQEARSANKAKSEFLANMSHEIRTPMNAIIGMSHLCLQTDLNPKQHNYVRKIENASNALLSIINDILDFSKIEAGKLELEIIDFKLEDVLERISDMFGPQAQDKNIELLFEVDRDVPTAMRGDPLRLGQILTNLFSNALKFTKQGEIILKVAAVKSSDGEFMVKFMVRDTGIGMTQEQTAKLFKSFSQADSSTTRKYGGTGLGLAICRRLCHLMEGDIWVESQQGRGSDFIFTATFGASEGVTPRGTPSPQLLDKHVLLVDDNAHTLEVLEAVLSNFGFQVTTARNGTEALALYQSNDIDLVLLDWQMPGMDGVQVAEKLIAMEADEPPRIVMITAYGNDELDDQLRALQLNIVLHKPISPSSLLDGIMEAFGERLDEPSDDIDLDNLQVDPSELAAKKLLLAEDNHVNQEVAIEILSELGFVNVTAVDNGEAAINALKAKDYDLVLMDCQMPVMDGYAATRAIRKQQQWQSLPVLAMTANAMAGDREKCLAAGMDDHITKPIDVSRLQQALHRWLKITGQRIERSPEQTNWPSHAELNVDLALQRVQGSAKIYRKLLLRFVQHHQHFVDEFNALISSEQLPDAERLAHTFKGLCGSIGCEGLQAQAQQFESLVLSEPQQAAAQSQAIKESLQSICDSIEKWQLAQGDSAAKATKKGPPPTEQLHQLLHLLNDSDADAVDLAERLAEQYPDDKWQALISSIHNYDFEEAETQLRQAFELPADNS</sequence>
<feature type="domain" description="PAS" evidence="19">
    <location>
        <begin position="640"/>
        <end position="715"/>
    </location>
</feature>
<dbReference type="Pfam" id="PF00989">
    <property type="entry name" value="PAS"/>
    <property type="match status" value="2"/>
</dbReference>
<evidence type="ECO:0000313" key="23">
    <source>
        <dbReference type="EMBL" id="MBW8191084.1"/>
    </source>
</evidence>
<feature type="modified residue" description="4-aspartylphosphate" evidence="15">
    <location>
        <position position="1333"/>
    </location>
</feature>
<dbReference type="SMART" id="SM00091">
    <property type="entry name" value="PAS"/>
    <property type="match status" value="5"/>
</dbReference>
<dbReference type="CDD" id="cd12913">
    <property type="entry name" value="PDC1_MCP_like"/>
    <property type="match status" value="1"/>
</dbReference>
<keyword evidence="12" id="KW-0902">Two-component regulatory system</keyword>
<dbReference type="InterPro" id="IPR036097">
    <property type="entry name" value="HisK_dim/P_sf"/>
</dbReference>
<dbReference type="CDD" id="cd16922">
    <property type="entry name" value="HATPase_EvgS-ArcB-TorS-like"/>
    <property type="match status" value="1"/>
</dbReference>
<dbReference type="RefSeq" id="WP_220103766.1">
    <property type="nucleotide sequence ID" value="NZ_JAHZSS010000008.1"/>
</dbReference>
<dbReference type="Gene3D" id="1.20.120.160">
    <property type="entry name" value="HPT domain"/>
    <property type="match status" value="1"/>
</dbReference>
<dbReference type="SMART" id="SM00086">
    <property type="entry name" value="PAC"/>
    <property type="match status" value="5"/>
</dbReference>
<evidence type="ECO:0000259" key="22">
    <source>
        <dbReference type="PROSITE" id="PS50894"/>
    </source>
</evidence>
<dbReference type="PANTHER" id="PTHR45339:SF1">
    <property type="entry name" value="HYBRID SIGNAL TRANSDUCTION HISTIDINE KINASE J"/>
    <property type="match status" value="1"/>
</dbReference>
<dbReference type="PRINTS" id="PR00344">
    <property type="entry name" value="BCTRLSENSOR"/>
</dbReference>
<feature type="domain" description="PAC" evidence="20">
    <location>
        <begin position="718"/>
        <end position="769"/>
    </location>
</feature>
<evidence type="ECO:0000256" key="16">
    <source>
        <dbReference type="SAM" id="Phobius"/>
    </source>
</evidence>
<evidence type="ECO:0000256" key="1">
    <source>
        <dbReference type="ARBA" id="ARBA00000085"/>
    </source>
</evidence>
<keyword evidence="13 16" id="KW-0472">Membrane</keyword>
<evidence type="ECO:0000256" key="11">
    <source>
        <dbReference type="ARBA" id="ARBA00022989"/>
    </source>
</evidence>
<evidence type="ECO:0000256" key="6">
    <source>
        <dbReference type="ARBA" id="ARBA00022679"/>
    </source>
</evidence>
<feature type="domain" description="PAS" evidence="19">
    <location>
        <begin position="383"/>
        <end position="455"/>
    </location>
</feature>
<dbReference type="InterPro" id="IPR011006">
    <property type="entry name" value="CheY-like_superfamily"/>
</dbReference>
<dbReference type="InterPro" id="IPR004358">
    <property type="entry name" value="Sig_transdc_His_kin-like_C"/>
</dbReference>
<dbReference type="PROSITE" id="PS50112">
    <property type="entry name" value="PAS"/>
    <property type="match status" value="4"/>
</dbReference>
<evidence type="ECO:0000256" key="13">
    <source>
        <dbReference type="ARBA" id="ARBA00023136"/>
    </source>
</evidence>
<dbReference type="Gene3D" id="3.30.565.10">
    <property type="entry name" value="Histidine kinase-like ATPase, C-terminal domain"/>
    <property type="match status" value="1"/>
</dbReference>
<dbReference type="Pfam" id="PF00672">
    <property type="entry name" value="HAMP"/>
    <property type="match status" value="1"/>
</dbReference>
<dbReference type="InterPro" id="IPR013767">
    <property type="entry name" value="PAS_fold"/>
</dbReference>
<evidence type="ECO:0000259" key="19">
    <source>
        <dbReference type="PROSITE" id="PS50112"/>
    </source>
</evidence>
<dbReference type="SMART" id="SM00388">
    <property type="entry name" value="HisKA"/>
    <property type="match status" value="1"/>
</dbReference>
<feature type="modified residue" description="Phosphohistidine" evidence="14">
    <location>
        <position position="1617"/>
    </location>
</feature>
<dbReference type="SMART" id="SM00448">
    <property type="entry name" value="REC"/>
    <property type="match status" value="2"/>
</dbReference>
<dbReference type="Pfam" id="PF00072">
    <property type="entry name" value="Response_reg"/>
    <property type="match status" value="2"/>
</dbReference>
<feature type="domain" description="HPt" evidence="22">
    <location>
        <begin position="1578"/>
        <end position="1670"/>
    </location>
</feature>
<dbReference type="Gene3D" id="3.40.50.2300">
    <property type="match status" value="2"/>
</dbReference>
<keyword evidence="6" id="KW-0808">Transferase</keyword>
<dbReference type="InterPro" id="IPR000014">
    <property type="entry name" value="PAS"/>
</dbReference>
<accession>A0ABS7EFT8</accession>
<feature type="domain" description="Response regulatory" evidence="18">
    <location>
        <begin position="1427"/>
        <end position="1544"/>
    </location>
</feature>
<protein>
    <recommendedName>
        <fullName evidence="3">histidine kinase</fullName>
        <ecNumber evidence="3">2.7.13.3</ecNumber>
    </recommendedName>
</protein>
<dbReference type="EC" id="2.7.13.3" evidence="3"/>
<dbReference type="PANTHER" id="PTHR45339">
    <property type="entry name" value="HYBRID SIGNAL TRANSDUCTION HISTIDINE KINASE J"/>
    <property type="match status" value="1"/>
</dbReference>
<feature type="domain" description="Response regulatory" evidence="18">
    <location>
        <begin position="1284"/>
        <end position="1400"/>
    </location>
</feature>
<dbReference type="SMART" id="SM00304">
    <property type="entry name" value="HAMP"/>
    <property type="match status" value="1"/>
</dbReference>
<dbReference type="SUPFAM" id="SSF47226">
    <property type="entry name" value="Histidine-containing phosphotransfer domain, HPT domain"/>
    <property type="match status" value="1"/>
</dbReference>
<dbReference type="Pfam" id="PF01627">
    <property type="entry name" value="Hpt"/>
    <property type="match status" value="1"/>
</dbReference>
<evidence type="ECO:0000256" key="15">
    <source>
        <dbReference type="PROSITE-ProRule" id="PRU00169"/>
    </source>
</evidence>
<dbReference type="CDD" id="cd06225">
    <property type="entry name" value="HAMP"/>
    <property type="match status" value="1"/>
</dbReference>
<dbReference type="PROSITE" id="PS50110">
    <property type="entry name" value="RESPONSE_REGULATORY"/>
    <property type="match status" value="2"/>
</dbReference>
<feature type="domain" description="HAMP" evidence="21">
    <location>
        <begin position="325"/>
        <end position="377"/>
    </location>
</feature>
<feature type="transmembrane region" description="Helical" evidence="16">
    <location>
        <begin position="12"/>
        <end position="34"/>
    </location>
</feature>